<comment type="caution">
    <text evidence="1">The sequence shown here is derived from an EMBL/GenBank/DDBJ whole genome shotgun (WGS) entry which is preliminary data.</text>
</comment>
<proteinExistence type="predicted"/>
<reference evidence="2" key="1">
    <citation type="journal article" date="2023" name="Front. Plant Sci.">
        <title>Chromosomal-level genome assembly of Melastoma candidum provides insights into trichome evolution.</title>
        <authorList>
            <person name="Zhong Y."/>
            <person name="Wu W."/>
            <person name="Sun C."/>
            <person name="Zou P."/>
            <person name="Liu Y."/>
            <person name="Dai S."/>
            <person name="Zhou R."/>
        </authorList>
    </citation>
    <scope>NUCLEOTIDE SEQUENCE [LARGE SCALE GENOMIC DNA]</scope>
</reference>
<gene>
    <name evidence="1" type="ORF">MLD38_005020</name>
</gene>
<organism evidence="1 2">
    <name type="scientific">Melastoma candidum</name>
    <dbReference type="NCBI Taxonomy" id="119954"/>
    <lineage>
        <taxon>Eukaryota</taxon>
        <taxon>Viridiplantae</taxon>
        <taxon>Streptophyta</taxon>
        <taxon>Embryophyta</taxon>
        <taxon>Tracheophyta</taxon>
        <taxon>Spermatophyta</taxon>
        <taxon>Magnoliopsida</taxon>
        <taxon>eudicotyledons</taxon>
        <taxon>Gunneridae</taxon>
        <taxon>Pentapetalae</taxon>
        <taxon>rosids</taxon>
        <taxon>malvids</taxon>
        <taxon>Myrtales</taxon>
        <taxon>Melastomataceae</taxon>
        <taxon>Melastomatoideae</taxon>
        <taxon>Melastomateae</taxon>
        <taxon>Melastoma</taxon>
    </lineage>
</organism>
<protein>
    <submittedName>
        <fullName evidence="1">Uncharacterized protein</fullName>
    </submittedName>
</protein>
<evidence type="ECO:0000313" key="2">
    <source>
        <dbReference type="Proteomes" id="UP001057402"/>
    </source>
</evidence>
<keyword evidence="2" id="KW-1185">Reference proteome</keyword>
<dbReference type="Proteomes" id="UP001057402">
    <property type="component" value="Chromosome 2"/>
</dbReference>
<name>A0ACB9S8D8_9MYRT</name>
<evidence type="ECO:0000313" key="1">
    <source>
        <dbReference type="EMBL" id="KAI4387170.1"/>
    </source>
</evidence>
<accession>A0ACB9S8D8</accession>
<dbReference type="EMBL" id="CM042881">
    <property type="protein sequence ID" value="KAI4387170.1"/>
    <property type="molecule type" value="Genomic_DNA"/>
</dbReference>
<sequence length="500" mass="58300">MSSVCGELDEAKLQIERLRSDHHKKVEQFEALRKMYEEQAEKLQQAVAKVDKHSQELSELTGELTFMKDLCEEMKNDLKEKDINIEHLSARNYALWSDLRLKLQELEEEKKSRVNLLEESNVKCTNQENQLRAFSEEIASLKVLLESSQRKCLEAEEKAEAQNGDFEEKLKLKEEQYHYLEEVHEELRREYEETEKEWEKEKSALLDEINSLQKHHSSLLIKQENASENEKQMHRDFSGNNNARETASTSEVDKLAAELNGCRLELIDKDAKLGDARKELEICHSSLMHLMSLNEEITVMLLVTNSGISEAQMRLANDVSDEHASDLIKGTGRCKGMLEESSRCQIYLREQVLLMETESNVKFREVCEAPGNVGFGLDEKFDEVNEIELEMYIWRSIAERLKLNMEENFRTRRELEESLLSQTEFEDMIKQEKDCLLRQLEEKDGRIESLMDKNAQLERELEKVQLKCSNVLSSEPSEPFEMERNSLFRAVSENEKELAC</sequence>